<keyword evidence="1" id="KW-0175">Coiled coil</keyword>
<dbReference type="PROSITE" id="PS51257">
    <property type="entry name" value="PROKAR_LIPOPROTEIN"/>
    <property type="match status" value="1"/>
</dbReference>
<organism evidence="3 4">
    <name type="scientific">Bacteroides ovatus</name>
    <dbReference type="NCBI Taxonomy" id="28116"/>
    <lineage>
        <taxon>Bacteria</taxon>
        <taxon>Pseudomonadati</taxon>
        <taxon>Bacteroidota</taxon>
        <taxon>Bacteroidia</taxon>
        <taxon>Bacteroidales</taxon>
        <taxon>Bacteroidaceae</taxon>
        <taxon>Bacteroides</taxon>
    </lineage>
</organism>
<feature type="chain" id="PRO_5010234328" description="DUF4988 domain-containing protein" evidence="2">
    <location>
        <begin position="23"/>
        <end position="960"/>
    </location>
</feature>
<dbReference type="AlphaFoldDB" id="A0A1G8CQJ2"/>
<evidence type="ECO:0000256" key="1">
    <source>
        <dbReference type="SAM" id="Coils"/>
    </source>
</evidence>
<sequence>MNKKFLNAILCGTLLLSAGTFSSCKDYDDDIDTLQKQMTEVQAATKKLQEQVEDAITNGKWIDRVSIDENMDYVLQLTNKSGEPQTITIPHEGASTIHYFRVGDEQASEGEGASGQKVWKHSTNGQDWEDARNGVTQEVIPYDAENANLESIQFESDANATYIKIGDARTNIKAAATNPLVAIDEHNEILVVKIGQLNYVLLMKDSIFRGLNSVQYRSMQAFNDCLVAVTLTQDGSEERFSAPALAQFRVLPAKKFDVAKASFVCQDLHPVTRADGPTLTAGKAEVDDDGILKLHLMPSDFTSGQYYKAVLDVTVNRYTVTSDYFTVKTETHDIANAIWFCADGDTKGKSESEPIIFNRTGKYLLNNINNGLDIENNGEKISKSFEELGFTTRTTYTPSEGFTLNKEEEPRIFLTRKTGITEDKCTVEVKTEIMDGETVKMTVKSNVYFETQTTDIAVVAVDDQSLEQLESLYGRETQNIELKKELVEDYWDKIKEVMVASGGVLPLKYLKEDGINYVYPTGKADDIYLKFEGEGEDEKLYLHIEPKATFAEGVGIRDLYAMEPRGKSEPLNIDEVSMKSLYIPRVHVEYVQTQLGELVAGAREGDGNDYYFIFNDDRGRKPISNQLCKMFIAQKDAQGYPLYQIELRKVFNIKPKDLPVKFSFCKKQDNLQVSCEESDVVKKLSLKSNSNHTLTIDANDVLKLTQGTNLEQWNVNKTDKNATNPEYRRDGIMIQIELDDEEVAKQSVEQKWFFYDPVRYPLGMYLTAMFENSNDSYWEKRPAVARGKELTYTQAKTYGAIDSEGNLVPYKLIPAYYKESTVNTQNIPIPQFIVKDYLKNLAIVEYDENTGAYKEIEGAEYYRGQNGNGLVLTAQNIYHNSKGGTDIKGTYTSNTNFNNTKWKDSPLPSIDNFMNDEAFKGGDVVYFKFDMRYETIYDDNAQIFGDMWLKVTKKEDGTLE</sequence>
<dbReference type="Proteomes" id="UP000181870">
    <property type="component" value="Unassembled WGS sequence"/>
</dbReference>
<feature type="coiled-coil region" evidence="1">
    <location>
        <begin position="24"/>
        <end position="58"/>
    </location>
</feature>
<evidence type="ECO:0000313" key="4">
    <source>
        <dbReference type="Proteomes" id="UP000181870"/>
    </source>
</evidence>
<evidence type="ECO:0000256" key="2">
    <source>
        <dbReference type="SAM" id="SignalP"/>
    </source>
</evidence>
<name>A0A1G8CQJ2_BACOV</name>
<evidence type="ECO:0000313" key="3">
    <source>
        <dbReference type="EMBL" id="SDH47613.1"/>
    </source>
</evidence>
<proteinExistence type="predicted"/>
<protein>
    <recommendedName>
        <fullName evidence="5">DUF4988 domain-containing protein</fullName>
    </recommendedName>
</protein>
<gene>
    <name evidence="3" type="ORF">SAMN05192582_100691</name>
</gene>
<reference evidence="3 4" key="1">
    <citation type="submission" date="2016-10" db="EMBL/GenBank/DDBJ databases">
        <authorList>
            <person name="de Groot N.N."/>
        </authorList>
    </citation>
    <scope>NUCLEOTIDE SEQUENCE [LARGE SCALE GENOMIC DNA]</scope>
    <source>
        <strain evidence="3 4">NLAE-zl-C57</strain>
    </source>
</reference>
<keyword evidence="2" id="KW-0732">Signal</keyword>
<evidence type="ECO:0008006" key="5">
    <source>
        <dbReference type="Google" id="ProtNLM"/>
    </source>
</evidence>
<accession>A0A1G8CQJ2</accession>
<feature type="signal peptide" evidence="2">
    <location>
        <begin position="1"/>
        <end position="22"/>
    </location>
</feature>
<dbReference type="EMBL" id="FNDO01000006">
    <property type="protein sequence ID" value="SDH47613.1"/>
    <property type="molecule type" value="Genomic_DNA"/>
</dbReference>